<dbReference type="AlphaFoldDB" id="A0A9P5SMD5"/>
<evidence type="ECO:0000313" key="1">
    <source>
        <dbReference type="EMBL" id="KAF9331209.1"/>
    </source>
</evidence>
<organism evidence="1 2">
    <name type="scientific">Podila minutissima</name>
    <dbReference type="NCBI Taxonomy" id="64525"/>
    <lineage>
        <taxon>Eukaryota</taxon>
        <taxon>Fungi</taxon>
        <taxon>Fungi incertae sedis</taxon>
        <taxon>Mucoromycota</taxon>
        <taxon>Mortierellomycotina</taxon>
        <taxon>Mortierellomycetes</taxon>
        <taxon>Mortierellales</taxon>
        <taxon>Mortierellaceae</taxon>
        <taxon>Podila</taxon>
    </lineage>
</organism>
<sequence length="136" mass="15661">PTSPILIESTVEHVTLQSPIRLSESSHDPQSQSFFVGLNEWGALYRVGQVLEIRELELVALQKIRSCLDIDTVMDEFMDWGYQHEAVKAIMMDFLVQKRRAVFGSEADNRLRPYLYADYDDQVDALIQLTSRVARK</sequence>
<accession>A0A9P5SMD5</accession>
<evidence type="ECO:0000313" key="2">
    <source>
        <dbReference type="Proteomes" id="UP000696485"/>
    </source>
</evidence>
<proteinExistence type="predicted"/>
<dbReference type="EMBL" id="JAAAUY010000340">
    <property type="protein sequence ID" value="KAF9331209.1"/>
    <property type="molecule type" value="Genomic_DNA"/>
</dbReference>
<gene>
    <name evidence="1" type="ORF">BG006_005930</name>
</gene>
<protein>
    <submittedName>
        <fullName evidence="1">Uncharacterized protein</fullName>
    </submittedName>
</protein>
<reference evidence="1" key="1">
    <citation type="journal article" date="2020" name="Fungal Divers.">
        <title>Resolving the Mortierellaceae phylogeny through synthesis of multi-gene phylogenetics and phylogenomics.</title>
        <authorList>
            <person name="Vandepol N."/>
            <person name="Liber J."/>
            <person name="Desiro A."/>
            <person name="Na H."/>
            <person name="Kennedy M."/>
            <person name="Barry K."/>
            <person name="Grigoriev I.V."/>
            <person name="Miller A.N."/>
            <person name="O'Donnell K."/>
            <person name="Stajich J.E."/>
            <person name="Bonito G."/>
        </authorList>
    </citation>
    <scope>NUCLEOTIDE SEQUENCE</scope>
    <source>
        <strain evidence="1">NVP1</strain>
    </source>
</reference>
<feature type="non-terminal residue" evidence="1">
    <location>
        <position position="1"/>
    </location>
</feature>
<dbReference type="Proteomes" id="UP000696485">
    <property type="component" value="Unassembled WGS sequence"/>
</dbReference>
<comment type="caution">
    <text evidence="1">The sequence shown here is derived from an EMBL/GenBank/DDBJ whole genome shotgun (WGS) entry which is preliminary data.</text>
</comment>
<keyword evidence="2" id="KW-1185">Reference proteome</keyword>
<name>A0A9P5SMD5_9FUNG</name>